<reference evidence="4" key="1">
    <citation type="submission" date="2023-07" db="EMBL/GenBank/DDBJ databases">
        <title>Whole genome shotgun sequence of Streptomyces spororaveus NBRC 15456.</title>
        <authorList>
            <person name="Komaki H."/>
            <person name="Tamura T."/>
        </authorList>
    </citation>
    <scope>NUCLEOTIDE SEQUENCE [LARGE SCALE GENOMIC DNA]</scope>
    <source>
        <strain evidence="4">NBRC 15456</strain>
    </source>
</reference>
<dbReference type="Pfam" id="PF01381">
    <property type="entry name" value="HTH_3"/>
    <property type="match status" value="1"/>
</dbReference>
<proteinExistence type="predicted"/>
<keyword evidence="4" id="KW-1185">Reference proteome</keyword>
<gene>
    <name evidence="3" type="ORF">Sspor_51220</name>
</gene>
<evidence type="ECO:0000259" key="2">
    <source>
        <dbReference type="PROSITE" id="PS50943"/>
    </source>
</evidence>
<accession>A0ABQ3TGQ5</accession>
<name>A0ABQ3TGQ5_9ACTN</name>
<dbReference type="Pfam" id="PF19054">
    <property type="entry name" value="DUF5753"/>
    <property type="match status" value="1"/>
</dbReference>
<dbReference type="SUPFAM" id="SSF47413">
    <property type="entry name" value="lambda repressor-like DNA-binding domains"/>
    <property type="match status" value="1"/>
</dbReference>
<feature type="region of interest" description="Disordered" evidence="1">
    <location>
        <begin position="1"/>
        <end position="28"/>
    </location>
</feature>
<dbReference type="InterPro" id="IPR010982">
    <property type="entry name" value="Lambda_DNA-bd_dom_sf"/>
</dbReference>
<dbReference type="EMBL" id="BNED01000005">
    <property type="protein sequence ID" value="GHI79561.1"/>
    <property type="molecule type" value="Genomic_DNA"/>
</dbReference>
<dbReference type="InterPro" id="IPR043917">
    <property type="entry name" value="DUF5753"/>
</dbReference>
<dbReference type="SMART" id="SM00530">
    <property type="entry name" value="HTH_XRE"/>
    <property type="match status" value="1"/>
</dbReference>
<evidence type="ECO:0000256" key="1">
    <source>
        <dbReference type="SAM" id="MobiDB-lite"/>
    </source>
</evidence>
<evidence type="ECO:0000313" key="4">
    <source>
        <dbReference type="Proteomes" id="UP000608522"/>
    </source>
</evidence>
<dbReference type="CDD" id="cd00093">
    <property type="entry name" value="HTH_XRE"/>
    <property type="match status" value="1"/>
</dbReference>
<feature type="domain" description="HTH cro/C1-type" evidence="2">
    <location>
        <begin position="35"/>
        <end position="88"/>
    </location>
</feature>
<dbReference type="Proteomes" id="UP000608522">
    <property type="component" value="Unassembled WGS sequence"/>
</dbReference>
<dbReference type="InterPro" id="IPR001387">
    <property type="entry name" value="Cro/C1-type_HTH"/>
</dbReference>
<organism evidence="3 4">
    <name type="scientific">Streptomyces spororaveus</name>
    <dbReference type="NCBI Taxonomy" id="284039"/>
    <lineage>
        <taxon>Bacteria</taxon>
        <taxon>Bacillati</taxon>
        <taxon>Actinomycetota</taxon>
        <taxon>Actinomycetes</taxon>
        <taxon>Kitasatosporales</taxon>
        <taxon>Streptomycetaceae</taxon>
        <taxon>Streptomyces</taxon>
    </lineage>
</organism>
<comment type="caution">
    <text evidence="3">The sequence shown here is derived from an EMBL/GenBank/DDBJ whole genome shotgun (WGS) entry which is preliminary data.</text>
</comment>
<evidence type="ECO:0000313" key="3">
    <source>
        <dbReference type="EMBL" id="GHI79561.1"/>
    </source>
</evidence>
<sequence>MSISPGEVTAMVSADGSGDGEVEPDDNLRSFGETVKASRKRVGLTQEQLAPLIGYSVQYVGSVEQGRRHPSKKFITKTESVLDTFGVIDIAARQLSRRRGLASWCRRWAELEEGAVILNTYECRSVPGLLQPESYARALVDAVLPPPTAEEVEERITARLERQQLLFRTPYTVFSFIVDEAVILRQTGGPEVTRQLIDHMLECAQLPNVDLQIMPLVSPEHAGLGGPFRLLETQDHEWVGYTEGQQSGRVLTDPKDLSLLHLRYAKLRIQALNPADSRALLMRMRGSL</sequence>
<protein>
    <submittedName>
        <fullName evidence="3">Transcriptional regulator</fullName>
    </submittedName>
</protein>
<dbReference type="PROSITE" id="PS50943">
    <property type="entry name" value="HTH_CROC1"/>
    <property type="match status" value="1"/>
</dbReference>
<dbReference type="Gene3D" id="1.10.260.40">
    <property type="entry name" value="lambda repressor-like DNA-binding domains"/>
    <property type="match status" value="1"/>
</dbReference>